<evidence type="ECO:0000313" key="2">
    <source>
        <dbReference type="EMBL" id="MFC4588468.1"/>
    </source>
</evidence>
<dbReference type="Proteomes" id="UP001595891">
    <property type="component" value="Unassembled WGS sequence"/>
</dbReference>
<gene>
    <name evidence="2" type="ORF">ACFO8L_20435</name>
</gene>
<reference evidence="3" key="1">
    <citation type="journal article" date="2019" name="Int. J. Syst. Evol. Microbiol.">
        <title>The Global Catalogue of Microorganisms (GCM) 10K type strain sequencing project: providing services to taxonomists for standard genome sequencing and annotation.</title>
        <authorList>
            <consortium name="The Broad Institute Genomics Platform"/>
            <consortium name="The Broad Institute Genome Sequencing Center for Infectious Disease"/>
            <person name="Wu L."/>
            <person name="Ma J."/>
        </authorList>
    </citation>
    <scope>NUCLEOTIDE SEQUENCE [LARGE SCALE GENOMIC DNA]</scope>
    <source>
        <strain evidence="3">CCUG 49560</strain>
    </source>
</reference>
<evidence type="ECO:0000256" key="1">
    <source>
        <dbReference type="SAM" id="MobiDB-lite"/>
    </source>
</evidence>
<protein>
    <submittedName>
        <fullName evidence="2">Uncharacterized protein</fullName>
    </submittedName>
</protein>
<dbReference type="EMBL" id="JBHSFN010000012">
    <property type="protein sequence ID" value="MFC4588468.1"/>
    <property type="molecule type" value="Genomic_DNA"/>
</dbReference>
<feature type="region of interest" description="Disordered" evidence="1">
    <location>
        <begin position="1"/>
        <end position="117"/>
    </location>
</feature>
<organism evidence="2 3">
    <name type="scientific">Sphaerisporangium corydalis</name>
    <dbReference type="NCBI Taxonomy" id="1441875"/>
    <lineage>
        <taxon>Bacteria</taxon>
        <taxon>Bacillati</taxon>
        <taxon>Actinomycetota</taxon>
        <taxon>Actinomycetes</taxon>
        <taxon>Streptosporangiales</taxon>
        <taxon>Streptosporangiaceae</taxon>
        <taxon>Sphaerisporangium</taxon>
    </lineage>
</organism>
<keyword evidence="3" id="KW-1185">Reference proteome</keyword>
<evidence type="ECO:0000313" key="3">
    <source>
        <dbReference type="Proteomes" id="UP001595891"/>
    </source>
</evidence>
<accession>A0ABV9EGC5</accession>
<comment type="caution">
    <text evidence="2">The sequence shown here is derived from an EMBL/GenBank/DDBJ whole genome shotgun (WGS) entry which is preliminary data.</text>
</comment>
<dbReference type="RefSeq" id="WP_262843350.1">
    <property type="nucleotide sequence ID" value="NZ_JANZYP010000017.1"/>
</dbReference>
<proteinExistence type="predicted"/>
<name>A0ABV9EGC5_9ACTN</name>
<feature type="compositionally biased region" description="Basic and acidic residues" evidence="1">
    <location>
        <begin position="25"/>
        <end position="94"/>
    </location>
</feature>
<sequence>MDESTNPPHVEPGDPAGDDSQAAEPRGRLGRTPDRHPAGESGHEEGRKAAADDDPPGERKSGGHDGEDADVESHEFGEENGSADKEPDEEKPSGEEETDEDGHGSSRSFLLGLAWWP</sequence>